<proteinExistence type="predicted"/>
<evidence type="ECO:0000256" key="1">
    <source>
        <dbReference type="SAM" id="MobiDB-lite"/>
    </source>
</evidence>
<organism evidence="2">
    <name type="scientific">Craspedostauros australis</name>
    <dbReference type="NCBI Taxonomy" id="1486917"/>
    <lineage>
        <taxon>Eukaryota</taxon>
        <taxon>Sar</taxon>
        <taxon>Stramenopiles</taxon>
        <taxon>Ochrophyta</taxon>
        <taxon>Bacillariophyta</taxon>
        <taxon>Bacillariophyceae</taxon>
        <taxon>Bacillariophycidae</taxon>
        <taxon>Naviculales</taxon>
        <taxon>Naviculaceae</taxon>
        <taxon>Craspedostauros</taxon>
    </lineage>
</organism>
<feature type="compositionally biased region" description="Low complexity" evidence="1">
    <location>
        <begin position="89"/>
        <end position="110"/>
    </location>
</feature>
<feature type="compositionally biased region" description="Basic and acidic residues" evidence="1">
    <location>
        <begin position="157"/>
        <end position="173"/>
    </location>
</feature>
<accession>A0A7R9ZPE3</accession>
<protein>
    <submittedName>
        <fullName evidence="2">Uncharacterized protein</fullName>
    </submittedName>
</protein>
<gene>
    <name evidence="2" type="ORF">CAUS1442_LOCUS9603</name>
</gene>
<name>A0A7R9ZPE3_9STRA</name>
<reference evidence="2" key="1">
    <citation type="submission" date="2021-01" db="EMBL/GenBank/DDBJ databases">
        <authorList>
            <person name="Corre E."/>
            <person name="Pelletier E."/>
            <person name="Niang G."/>
            <person name="Scheremetjew M."/>
            <person name="Finn R."/>
            <person name="Kale V."/>
            <person name="Holt S."/>
            <person name="Cochrane G."/>
            <person name="Meng A."/>
            <person name="Brown T."/>
            <person name="Cohen L."/>
        </authorList>
    </citation>
    <scope>NUCLEOTIDE SEQUENCE</scope>
    <source>
        <strain evidence="2">CCMP3328</strain>
    </source>
</reference>
<dbReference type="EMBL" id="HBEF01015326">
    <property type="protein sequence ID" value="CAD8337475.1"/>
    <property type="molecule type" value="Transcribed_RNA"/>
</dbReference>
<evidence type="ECO:0000313" key="2">
    <source>
        <dbReference type="EMBL" id="CAD8337475.1"/>
    </source>
</evidence>
<feature type="region of interest" description="Disordered" evidence="1">
    <location>
        <begin position="78"/>
        <end position="202"/>
    </location>
</feature>
<sequence length="202" mass="21639">MKILTTKSPEELLRENQRLQTQLQALLAVAAQSGSSHRCSFLASDADVMAVAEQMNSQSLTSSNHQHSRMLALPESAGAKDVGARGGQTAASFTSKTAGGSTTGESGESGQVADLEAQTSTDNVSVRRRHSQSRSQSQCSENEYSTCTEALVLEGSAAHEAESGEQIPKRSISDTEDAESDEDFRNYEGSSSEESSRWSREE</sequence>
<dbReference type="AlphaFoldDB" id="A0A7R9ZPE3"/>